<gene>
    <name evidence="2" type="ORF">EEDITHA_LOCUS7797</name>
</gene>
<dbReference type="PANTHER" id="PTHR16074">
    <property type="entry name" value="BARDET-BIEDL SYNDROME 7 PROTEIN"/>
    <property type="match status" value="1"/>
</dbReference>
<keyword evidence="3" id="KW-1185">Reference proteome</keyword>
<protein>
    <recommendedName>
        <fullName evidence="1">BBS7 beta-propeller domain-containing protein</fullName>
    </recommendedName>
</protein>
<dbReference type="GO" id="GO:0016020">
    <property type="term" value="C:membrane"/>
    <property type="evidence" value="ECO:0007669"/>
    <property type="project" value="TreeGrafter"/>
</dbReference>
<reference evidence="2" key="1">
    <citation type="submission" date="2022-03" db="EMBL/GenBank/DDBJ databases">
        <authorList>
            <person name="Tunstrom K."/>
        </authorList>
    </citation>
    <scope>NUCLEOTIDE SEQUENCE</scope>
</reference>
<sequence>MDYELARIDYTLCGITYPDALRILPSTEHKIQQKFVIGDKNGVLQCLSVIDEEPVVHFKTLPGKPITSVQLASSVGNNTDKIFAASGNEVKGYTKKGKVFLSIETSVSETITSM</sequence>
<dbReference type="InterPro" id="IPR056332">
    <property type="entry name" value="Beta-prop_BBS7"/>
</dbReference>
<dbReference type="Pfam" id="PF23743">
    <property type="entry name" value="Beta-prop_BBS7"/>
    <property type="match status" value="1"/>
</dbReference>
<name>A0AAU9U2K9_EUPED</name>
<evidence type="ECO:0000313" key="2">
    <source>
        <dbReference type="EMBL" id="CAH2091989.1"/>
    </source>
</evidence>
<dbReference type="GO" id="GO:0060271">
    <property type="term" value="P:cilium assembly"/>
    <property type="evidence" value="ECO:0007669"/>
    <property type="project" value="TreeGrafter"/>
</dbReference>
<organism evidence="2 3">
    <name type="scientific">Euphydryas editha</name>
    <name type="common">Edith's checkerspot</name>
    <dbReference type="NCBI Taxonomy" id="104508"/>
    <lineage>
        <taxon>Eukaryota</taxon>
        <taxon>Metazoa</taxon>
        <taxon>Ecdysozoa</taxon>
        <taxon>Arthropoda</taxon>
        <taxon>Hexapoda</taxon>
        <taxon>Insecta</taxon>
        <taxon>Pterygota</taxon>
        <taxon>Neoptera</taxon>
        <taxon>Endopterygota</taxon>
        <taxon>Lepidoptera</taxon>
        <taxon>Glossata</taxon>
        <taxon>Ditrysia</taxon>
        <taxon>Papilionoidea</taxon>
        <taxon>Nymphalidae</taxon>
        <taxon>Nymphalinae</taxon>
        <taxon>Euphydryas</taxon>
    </lineage>
</organism>
<dbReference type="GO" id="GO:0034464">
    <property type="term" value="C:BBSome"/>
    <property type="evidence" value="ECO:0007669"/>
    <property type="project" value="TreeGrafter"/>
</dbReference>
<comment type="caution">
    <text evidence="2">The sequence shown here is derived from an EMBL/GenBank/DDBJ whole genome shotgun (WGS) entry which is preliminary data.</text>
</comment>
<dbReference type="GO" id="GO:0043005">
    <property type="term" value="C:neuron projection"/>
    <property type="evidence" value="ECO:0007669"/>
    <property type="project" value="TreeGrafter"/>
</dbReference>
<accession>A0AAU9U2K9</accession>
<dbReference type="EMBL" id="CAKOGL010000011">
    <property type="protein sequence ID" value="CAH2091989.1"/>
    <property type="molecule type" value="Genomic_DNA"/>
</dbReference>
<feature type="domain" description="BBS7 beta-propeller" evidence="1">
    <location>
        <begin position="21"/>
        <end position="114"/>
    </location>
</feature>
<dbReference type="PANTHER" id="PTHR16074:SF4">
    <property type="entry name" value="BARDET-BIEDL SYNDROME 7 PROTEIN"/>
    <property type="match status" value="1"/>
</dbReference>
<dbReference type="Proteomes" id="UP001153954">
    <property type="component" value="Unassembled WGS sequence"/>
</dbReference>
<evidence type="ECO:0000313" key="3">
    <source>
        <dbReference type="Proteomes" id="UP001153954"/>
    </source>
</evidence>
<proteinExistence type="predicted"/>
<dbReference type="GO" id="GO:0036064">
    <property type="term" value="C:ciliary basal body"/>
    <property type="evidence" value="ECO:0007669"/>
    <property type="project" value="TreeGrafter"/>
</dbReference>
<dbReference type="GO" id="GO:0005930">
    <property type="term" value="C:axoneme"/>
    <property type="evidence" value="ECO:0007669"/>
    <property type="project" value="TreeGrafter"/>
</dbReference>
<evidence type="ECO:0000259" key="1">
    <source>
        <dbReference type="Pfam" id="PF23743"/>
    </source>
</evidence>
<dbReference type="AlphaFoldDB" id="A0AAU9U2K9"/>
<dbReference type="GO" id="GO:0008104">
    <property type="term" value="P:intracellular protein localization"/>
    <property type="evidence" value="ECO:0007669"/>
    <property type="project" value="TreeGrafter"/>
</dbReference>